<dbReference type="RefSeq" id="WP_092084053.1">
    <property type="nucleotide sequence ID" value="NZ_FMZW01000017.1"/>
</dbReference>
<name>A0A1G6YZ31_9BRAD</name>
<dbReference type="Proteomes" id="UP000199245">
    <property type="component" value="Unassembled WGS sequence"/>
</dbReference>
<dbReference type="AlphaFoldDB" id="A0A1G6YZ31"/>
<accession>A0A1G6YZ31</accession>
<evidence type="ECO:0000313" key="1">
    <source>
        <dbReference type="EMBL" id="SDD94905.1"/>
    </source>
</evidence>
<organism evidence="1 2">
    <name type="scientific">Bradyrhizobium brasilense</name>
    <dbReference type="NCBI Taxonomy" id="1419277"/>
    <lineage>
        <taxon>Bacteria</taxon>
        <taxon>Pseudomonadati</taxon>
        <taxon>Pseudomonadota</taxon>
        <taxon>Alphaproteobacteria</taxon>
        <taxon>Hyphomicrobiales</taxon>
        <taxon>Nitrobacteraceae</taxon>
        <taxon>Bradyrhizobium</taxon>
    </lineage>
</organism>
<dbReference type="EMBL" id="FMZW01000017">
    <property type="protein sequence ID" value="SDD94905.1"/>
    <property type="molecule type" value="Genomic_DNA"/>
</dbReference>
<evidence type="ECO:0000313" key="2">
    <source>
        <dbReference type="Proteomes" id="UP000199245"/>
    </source>
</evidence>
<protein>
    <submittedName>
        <fullName evidence="1">Uncharacterized protein</fullName>
    </submittedName>
</protein>
<proteinExistence type="predicted"/>
<dbReference type="NCBIfam" id="NF045672">
    <property type="entry name" value="MCP_gp7_epsi_15"/>
    <property type="match status" value="1"/>
</dbReference>
<dbReference type="InterPro" id="IPR048813">
    <property type="entry name" value="GP7-like"/>
</dbReference>
<dbReference type="Pfam" id="PF20911">
    <property type="entry name" value="GP7"/>
    <property type="match status" value="1"/>
</dbReference>
<gene>
    <name evidence="1" type="ORF">SAMN05216337_1017129</name>
</gene>
<sequence length="347" mass="38429">MPTGSWPTIVDVANRLDPEGKIPVIAEMLSQSNDWTDDAPWVQANEHTGHEFVFRTSIPAGAWRQYNMGVPYGKSTTAKARVGIGMLEDYSQVDRALGEHSGDLQGFRRSEDNAFLEGMSQTIAQTVFYGNTTITPAEFMGVAPFYNTINTATAQNAANVIDGGGQNNSNTSLWLIGWSPETIFMTFPRGSKAGLDMEDKGDVTPGFDALGNRFEAYTSWFRQQAGLCPKDWRYAARCANIDVTNAGLAGPNALDMFATMAEMLLLFPKLTRSTSGITKTDATEDDVTPRPVWYTNRTGRHWMDVQAMRDRNVLLRIEDYAGMPIDGYRGIPIKIVDQIVNTEQRVN</sequence>
<reference evidence="1 2" key="1">
    <citation type="submission" date="2016-10" db="EMBL/GenBank/DDBJ databases">
        <authorList>
            <person name="de Groot N.N."/>
        </authorList>
    </citation>
    <scope>NUCLEOTIDE SEQUENCE [LARGE SCALE GENOMIC DNA]</scope>
    <source>
        <strain evidence="1 2">R5</strain>
    </source>
</reference>